<protein>
    <submittedName>
        <fullName evidence="1">DUF1302 domain-containing protein</fullName>
    </submittedName>
</protein>
<keyword evidence="2" id="KW-1185">Reference proteome</keyword>
<evidence type="ECO:0000313" key="1">
    <source>
        <dbReference type="EMBL" id="MEJ8569749.1"/>
    </source>
</evidence>
<dbReference type="InterPro" id="IPR010727">
    <property type="entry name" value="DUF1302"/>
</dbReference>
<gene>
    <name evidence="1" type="ORF">V3330_19125</name>
</gene>
<dbReference type="RefSeq" id="WP_354697076.1">
    <property type="nucleotide sequence ID" value="NZ_JAZHOG010000018.1"/>
</dbReference>
<evidence type="ECO:0000313" key="2">
    <source>
        <dbReference type="Proteomes" id="UP001359886"/>
    </source>
</evidence>
<accession>A0AAW9RL71</accession>
<name>A0AAW9RL71_9GAMM</name>
<organism evidence="1 2">
    <name type="scientific">Elongatibacter sediminis</name>
    <dbReference type="NCBI Taxonomy" id="3119006"/>
    <lineage>
        <taxon>Bacteria</taxon>
        <taxon>Pseudomonadati</taxon>
        <taxon>Pseudomonadota</taxon>
        <taxon>Gammaproteobacteria</taxon>
        <taxon>Chromatiales</taxon>
        <taxon>Wenzhouxiangellaceae</taxon>
        <taxon>Elongatibacter</taxon>
    </lineage>
</organism>
<dbReference type="Proteomes" id="UP001359886">
    <property type="component" value="Unassembled WGS sequence"/>
</dbReference>
<reference evidence="1 2" key="1">
    <citation type="submission" date="2024-02" db="EMBL/GenBank/DDBJ databases">
        <title>A novel Wenzhouxiangellaceae bacterium, isolated from coastal sediments.</title>
        <authorList>
            <person name="Du Z.-J."/>
            <person name="Ye Y.-Q."/>
            <person name="Zhang X.-Y."/>
        </authorList>
    </citation>
    <scope>NUCLEOTIDE SEQUENCE [LARGE SCALE GENOMIC DNA]</scope>
    <source>
        <strain evidence="1 2">CH-27</strain>
    </source>
</reference>
<proteinExistence type="predicted"/>
<dbReference type="EMBL" id="JAZHOG010000018">
    <property type="protein sequence ID" value="MEJ8569749.1"/>
    <property type="molecule type" value="Genomic_DNA"/>
</dbReference>
<comment type="caution">
    <text evidence="1">The sequence shown here is derived from an EMBL/GenBank/DDBJ whole genome shotgun (WGS) entry which is preliminary data.</text>
</comment>
<dbReference type="Pfam" id="PF06980">
    <property type="entry name" value="DUF1302"/>
    <property type="match status" value="1"/>
</dbReference>
<dbReference type="AlphaFoldDB" id="A0AAW9RL71"/>
<sequence length="639" mass="70272">MKTNRTRILPARGDESIMNRNRSVSAPMVAACAAAVLGWSAPAAYAIDISSGEITGSFDTTITYGASWRASDLDEDNVAKAVFNPTVGFLPNSGQRAALGRWSNNGDDGNLNYPDSGDLISNTIKLTSELDLQYRNFGAFVRFSAFYDFENEDRDVLSDIAEEKVGKDIRLLDAYIWGDHLFGDSAVTWRLGSQVVSWGESTFIQGGINVINPVDVSKLRVAGAELKEAFEGVNMIWASFEVTPNFSVEPLYIFEYQQVDPDPAGTYFSTNDLATPGGAYAMLGFGTVPQPVINPDLYHDVCLFGNYGGSDTGLPPDLVAAGCALSFPRVETRFPSESGQYGLAMRYFAENLNYTEFGFYFLNYHSRLPLISGRSITSTALSSGQYWTEYPEDIHLWGASFNTTIGTWSLSGEVSYRPNAPLQIDDVEVLFAGLTPLNVLIPAPVNRFKSQLGEFGPGELIQGWDEHNMWQAQTTTTRLFGPGNFLKANQIAFVAEVGFNYISDLPDKDYLRYNGDGTDTGGGPDYLSGDFRNPQTETDGFADDFSWGYRLLVRADYNNVFGTAWTMTPSIGWAHDVSGTTPGPGGSFIDGRKQLTLGLGFSYLQQWGFDLSYTSYFGAGRYNLLKDRDFIGASIRYSF</sequence>